<dbReference type="GO" id="GO:0051015">
    <property type="term" value="F:actin filament binding"/>
    <property type="evidence" value="ECO:0007669"/>
    <property type="project" value="TreeGrafter"/>
</dbReference>
<keyword evidence="2 6" id="KW-0853">WD repeat</keyword>
<evidence type="ECO:0000256" key="7">
    <source>
        <dbReference type="RuleBase" id="RU280818"/>
    </source>
</evidence>
<evidence type="ECO:0000313" key="12">
    <source>
        <dbReference type="EMBL" id="CAF3941356.1"/>
    </source>
</evidence>
<dbReference type="Gene3D" id="2.130.10.10">
    <property type="entry name" value="YVTN repeat-like/Quinoprotein amine dehydrogenase"/>
    <property type="match status" value="1"/>
</dbReference>
<proteinExistence type="inferred from homology"/>
<feature type="repeat" description="WD" evidence="6">
    <location>
        <begin position="210"/>
        <end position="251"/>
    </location>
</feature>
<dbReference type="SMART" id="SM01167">
    <property type="entry name" value="DUF1900"/>
    <property type="match status" value="1"/>
</dbReference>
<evidence type="ECO:0000256" key="9">
    <source>
        <dbReference type="SAM" id="MobiDB-lite"/>
    </source>
</evidence>
<protein>
    <recommendedName>
        <fullName evidence="7">Coronin</fullName>
    </recommendedName>
</protein>
<feature type="compositionally biased region" description="Low complexity" evidence="9">
    <location>
        <begin position="613"/>
        <end position="647"/>
    </location>
</feature>
<feature type="coiled-coil region" evidence="8">
    <location>
        <begin position="820"/>
        <end position="847"/>
    </location>
</feature>
<dbReference type="InterPro" id="IPR015943">
    <property type="entry name" value="WD40/YVTN_repeat-like_dom_sf"/>
</dbReference>
<dbReference type="SMART" id="SM00320">
    <property type="entry name" value="WD40"/>
    <property type="match status" value="4"/>
</dbReference>
<reference evidence="12" key="1">
    <citation type="submission" date="2021-02" db="EMBL/GenBank/DDBJ databases">
        <authorList>
            <person name="Nowell W R."/>
        </authorList>
    </citation>
    <scope>NUCLEOTIDE SEQUENCE</scope>
</reference>
<feature type="region of interest" description="Disordered" evidence="9">
    <location>
        <begin position="450"/>
        <end position="518"/>
    </location>
</feature>
<evidence type="ECO:0000256" key="8">
    <source>
        <dbReference type="SAM" id="Coils"/>
    </source>
</evidence>
<dbReference type="AlphaFoldDB" id="A0A819K0V4"/>
<dbReference type="Proteomes" id="UP000663845">
    <property type="component" value="Unassembled WGS sequence"/>
</dbReference>
<organism evidence="12 13">
    <name type="scientific">Adineta steineri</name>
    <dbReference type="NCBI Taxonomy" id="433720"/>
    <lineage>
        <taxon>Eukaryota</taxon>
        <taxon>Metazoa</taxon>
        <taxon>Spiralia</taxon>
        <taxon>Gnathifera</taxon>
        <taxon>Rotifera</taxon>
        <taxon>Eurotatoria</taxon>
        <taxon>Bdelloidea</taxon>
        <taxon>Adinetida</taxon>
        <taxon>Adinetidae</taxon>
        <taxon>Adineta</taxon>
    </lineage>
</organism>
<comment type="similarity">
    <text evidence="1 7">Belongs to the WD repeat coronin family.</text>
</comment>
<dbReference type="Proteomes" id="UP000663844">
    <property type="component" value="Unassembled WGS sequence"/>
</dbReference>
<dbReference type="Pfam" id="PF08953">
    <property type="entry name" value="DUF1899"/>
    <property type="match status" value="1"/>
</dbReference>
<evidence type="ECO:0000256" key="3">
    <source>
        <dbReference type="ARBA" id="ARBA00022737"/>
    </source>
</evidence>
<dbReference type="PANTHER" id="PTHR10856">
    <property type="entry name" value="CORONIN"/>
    <property type="match status" value="1"/>
</dbReference>
<dbReference type="EMBL" id="CAJNOG010000016">
    <property type="protein sequence ID" value="CAF0760718.1"/>
    <property type="molecule type" value="Genomic_DNA"/>
</dbReference>
<dbReference type="Pfam" id="PF00400">
    <property type="entry name" value="WD40"/>
    <property type="match status" value="3"/>
</dbReference>
<dbReference type="InterPro" id="IPR019775">
    <property type="entry name" value="WD40_repeat_CS"/>
</dbReference>
<evidence type="ECO:0000256" key="6">
    <source>
        <dbReference type="PROSITE-ProRule" id="PRU00221"/>
    </source>
</evidence>
<feature type="compositionally biased region" description="Polar residues" evidence="9">
    <location>
        <begin position="481"/>
        <end position="494"/>
    </location>
</feature>
<feature type="compositionally biased region" description="Polar residues" evidence="9">
    <location>
        <begin position="660"/>
        <end position="672"/>
    </location>
</feature>
<feature type="repeat" description="WD" evidence="6">
    <location>
        <begin position="167"/>
        <end position="209"/>
    </location>
</feature>
<evidence type="ECO:0000313" key="13">
    <source>
        <dbReference type="Proteomes" id="UP000663844"/>
    </source>
</evidence>
<keyword evidence="4 8" id="KW-0175">Coiled coil</keyword>
<dbReference type="PROSITE" id="PS50082">
    <property type="entry name" value="WD_REPEATS_2"/>
    <property type="match status" value="3"/>
</dbReference>
<feature type="compositionally biased region" description="Basic and acidic residues" evidence="9">
    <location>
        <begin position="541"/>
        <end position="555"/>
    </location>
</feature>
<keyword evidence="3 7" id="KW-0677">Repeat</keyword>
<dbReference type="EMBL" id="CAJOAZ010002573">
    <property type="protein sequence ID" value="CAF3941356.1"/>
    <property type="molecule type" value="Genomic_DNA"/>
</dbReference>
<comment type="caution">
    <text evidence="12">The sequence shown here is derived from an EMBL/GenBank/DDBJ whole genome shotgun (WGS) entry which is preliminary data.</text>
</comment>
<dbReference type="FunFam" id="2.130.10.10:FF:000502">
    <property type="entry name" value="Coronin"/>
    <property type="match status" value="1"/>
</dbReference>
<evidence type="ECO:0000259" key="10">
    <source>
        <dbReference type="SMART" id="SM01166"/>
    </source>
</evidence>
<feature type="compositionally biased region" description="Low complexity" evidence="9">
    <location>
        <begin position="732"/>
        <end position="754"/>
    </location>
</feature>
<feature type="region of interest" description="Disordered" evidence="9">
    <location>
        <begin position="730"/>
        <end position="756"/>
    </location>
</feature>
<evidence type="ECO:0000256" key="2">
    <source>
        <dbReference type="ARBA" id="ARBA00022574"/>
    </source>
</evidence>
<dbReference type="Pfam" id="PF16300">
    <property type="entry name" value="WD40_4"/>
    <property type="match status" value="1"/>
</dbReference>
<keyword evidence="5" id="KW-0009">Actin-binding</keyword>
<dbReference type="InterPro" id="IPR036322">
    <property type="entry name" value="WD40_repeat_dom_sf"/>
</dbReference>
<name>A0A819K0V4_9BILA</name>
<evidence type="ECO:0000256" key="5">
    <source>
        <dbReference type="ARBA" id="ARBA00023203"/>
    </source>
</evidence>
<sequence>MPSLTIPMTSNINMTNLYKRTLTHNIVTCPSTPSTIEVELKMPFKVRISKFRHVFGTPYREQDCYKNIAITRNAHDGSFCAVNSKFLAIVTETSGGGSFLVILLSEVGRVDVDHPRITGHRGPVVDLKFNPFNDNEIASCSDDGTVKVWYIPNEGLKTDTYQWKVDLHGHQRRVDYIEWHPTAQNLILSAGLDHQVVLWNVERAEPIQVYRCHPDAIQSITWNRNGSLFATTCKDKHIRVIEPRTGRIIAKGIGHQGPKTSKVVFIGDTNRLLSTGFGKQFERQISIWNANDLSKPLTVETVDFSAGALIPFYDHDTHTVYLAGKGDGNIRYYEVSDQGEPYLYFLSEYKSSSPQRCLGIMPKIGLDVTRNEIMRFYKLYATGSVCEPISMIVPRKAEAFQLDIYPDTPGPYPALSSDEWISGIDRDPILVSMKDRIEGTNMPKITTYRTLDSTTSTPVLPHRGTQQRTVQPPIAEVAPTPKQNVNDQSLTSSMSHEKLSINTQQQHQQPPPQLQQSANKGLRKIESLKMPATSVEFNNVSRKEEKKSAVEERRQFSTRRRLGRTSSRGILLNTSDEVLPSPPLLPERKHVSPQPMASPTSKDSKSSSRHSLYKTLRSSFKPFSSPSSKKLSHASSTPDLSSVVSDNKNSKDDDDTSSSIENLSKHYSSLTIPKQRPPGSILKQRSQPPQHPVHVQEEPIYISSACVPLNKPVIQSIIRDQNVNVTERDKFQNQISQHQQQSQSSINNNNNNQNRRNVEVKKKVWSVDAPEQQQQQQQQQMFHHVNGNGHYPSGQQPNGVDYRQAFLKQQEEVQSLRELMLLKDNRIRLLEDELRVLKNQCEHQENEQIR</sequence>
<dbReference type="InterPro" id="IPR001680">
    <property type="entry name" value="WD40_rpt"/>
</dbReference>
<dbReference type="PROSITE" id="PS50294">
    <property type="entry name" value="WD_REPEATS_REGION"/>
    <property type="match status" value="2"/>
</dbReference>
<dbReference type="PANTHER" id="PTHR10856:SF44">
    <property type="entry name" value="CORONIN"/>
    <property type="match status" value="1"/>
</dbReference>
<feature type="repeat" description="WD" evidence="6">
    <location>
        <begin position="117"/>
        <end position="149"/>
    </location>
</feature>
<dbReference type="SUPFAM" id="SSF50978">
    <property type="entry name" value="WD40 repeat-like"/>
    <property type="match status" value="1"/>
</dbReference>
<evidence type="ECO:0000256" key="1">
    <source>
        <dbReference type="ARBA" id="ARBA00009482"/>
    </source>
</evidence>
<evidence type="ECO:0000313" key="11">
    <source>
        <dbReference type="EMBL" id="CAF0760718.1"/>
    </source>
</evidence>
<dbReference type="PROSITE" id="PS00678">
    <property type="entry name" value="WD_REPEATS_1"/>
    <property type="match status" value="1"/>
</dbReference>
<feature type="domain" description="DUF1899" evidence="10">
    <location>
        <begin position="43"/>
        <end position="108"/>
    </location>
</feature>
<accession>A0A819K0V4</accession>
<gene>
    <name evidence="11" type="ORF">JYZ213_LOCUS3044</name>
    <name evidence="12" type="ORF">OXD698_LOCUS26145</name>
</gene>
<feature type="region of interest" description="Disordered" evidence="9">
    <location>
        <begin position="536"/>
        <end position="693"/>
    </location>
</feature>
<dbReference type="InterPro" id="IPR015505">
    <property type="entry name" value="Coronin"/>
</dbReference>
<dbReference type="InterPro" id="IPR015048">
    <property type="entry name" value="DUF1899"/>
</dbReference>
<dbReference type="SMART" id="SM01166">
    <property type="entry name" value="DUF1899"/>
    <property type="match status" value="1"/>
</dbReference>
<evidence type="ECO:0000256" key="4">
    <source>
        <dbReference type="ARBA" id="ARBA00023054"/>
    </source>
</evidence>